<evidence type="ECO:0000256" key="1">
    <source>
        <dbReference type="ARBA" id="ARBA00006429"/>
    </source>
</evidence>
<dbReference type="PANTHER" id="PTHR33607">
    <property type="entry name" value="ENDONUCLEASE-1"/>
    <property type="match status" value="1"/>
</dbReference>
<geneLocation type="plasmid" evidence="6">
    <name>1 dna</name>
</geneLocation>
<evidence type="ECO:0000256" key="3">
    <source>
        <dbReference type="ARBA" id="ARBA00022801"/>
    </source>
</evidence>
<dbReference type="InterPro" id="IPR044925">
    <property type="entry name" value="His-Me_finger_sf"/>
</dbReference>
<keyword evidence="5" id="KW-0614">Plasmid</keyword>
<feature type="signal peptide" evidence="4">
    <location>
        <begin position="1"/>
        <end position="21"/>
    </location>
</feature>
<dbReference type="GO" id="GO:0016787">
    <property type="term" value="F:hydrolase activity"/>
    <property type="evidence" value="ECO:0007669"/>
    <property type="project" value="UniProtKB-KW"/>
</dbReference>
<dbReference type="Gene3D" id="3.40.10.10">
    <property type="entry name" value="DNA Methylphosphotriester Repair Domain"/>
    <property type="match status" value="1"/>
</dbReference>
<dbReference type="PANTHER" id="PTHR33607:SF2">
    <property type="entry name" value="ENDONUCLEASE-1"/>
    <property type="match status" value="1"/>
</dbReference>
<dbReference type="Proteomes" id="UP000316473">
    <property type="component" value="Plasmid plasmid 1"/>
</dbReference>
<accession>A0A4Y1YPD0</accession>
<dbReference type="AlphaFoldDB" id="A0A4Y1YPD0"/>
<proteinExistence type="inferred from homology"/>
<organism evidence="5 6">
    <name type="scientific">Nitrosomonas stercoris</name>
    <dbReference type="NCBI Taxonomy" id="1444684"/>
    <lineage>
        <taxon>Bacteria</taxon>
        <taxon>Pseudomonadati</taxon>
        <taxon>Pseudomonadota</taxon>
        <taxon>Betaproteobacteria</taxon>
        <taxon>Nitrosomonadales</taxon>
        <taxon>Nitrosomonadaceae</taxon>
        <taxon>Nitrosomonas</taxon>
    </lineage>
</organism>
<reference evidence="5 6" key="1">
    <citation type="submission" date="2019-06" db="EMBL/GenBank/DDBJ databases">
        <title>Nitrosomonas stercoris KYUHI-S whole genome shotgun sequence.</title>
        <authorList>
            <person name="Nakagawa T."/>
            <person name="Tsuchiya Y."/>
            <person name="Takahashi R."/>
        </authorList>
    </citation>
    <scope>NUCLEOTIDE SEQUENCE [LARGE SCALE GENOMIC DNA]</scope>
    <source>
        <strain evidence="5 6">KYUHI-S</strain>
        <plasmid evidence="6">1 dna</plasmid>
    </source>
</reference>
<name>A0A4Y1YPD0_9PROT</name>
<evidence type="ECO:0000313" key="5">
    <source>
        <dbReference type="EMBL" id="BBL36026.1"/>
    </source>
</evidence>
<evidence type="ECO:0000256" key="2">
    <source>
        <dbReference type="ARBA" id="ARBA00022722"/>
    </source>
</evidence>
<sequence length="310" mass="35817">MRKFLILFIVLGIAFHFPVNAAPQYFSEAKVQARQTIYADQNQSEQGTLYCGCKWEWTGKSGGRVDLESCGYVPRKNANRAARIEWEHIVPAWVIGHQRQCWQKGGRENCTKTDPVFRVMEADLFNLAPVIGEVNGDRSNYLYGMVSRAMPNQYGQCTTRTDFKERTTEPRDKVKGFVARVTFYMYDRYGLSMSKAQQRILMAWDHQFPVSAWERELNNRIAKLMGHHNRYVTGEKNWQLDQKPSREGLQEAQRPVINTGKQIIGNRKSNIYHLPNDCPSYNRISKKNQVMFSSPGEAEAAGYRRAKNCR</sequence>
<keyword evidence="2" id="KW-0540">Nuclease</keyword>
<protein>
    <submittedName>
        <fullName evidence="5">Uncharacterized protein</fullName>
    </submittedName>
</protein>
<dbReference type="SUPFAM" id="SSF54060">
    <property type="entry name" value="His-Me finger endonucleases"/>
    <property type="match status" value="1"/>
</dbReference>
<dbReference type="GO" id="GO:0004518">
    <property type="term" value="F:nuclease activity"/>
    <property type="evidence" value="ECO:0007669"/>
    <property type="project" value="UniProtKB-KW"/>
</dbReference>
<evidence type="ECO:0000256" key="4">
    <source>
        <dbReference type="SAM" id="SignalP"/>
    </source>
</evidence>
<gene>
    <name evidence="5" type="ORF">Nstercoris_02305</name>
</gene>
<dbReference type="InterPro" id="IPR035451">
    <property type="entry name" value="Ada-like_dom_sf"/>
</dbReference>
<keyword evidence="3" id="KW-0378">Hydrolase</keyword>
<comment type="similarity">
    <text evidence="1">Belongs to the EndA/NucM nuclease family.</text>
</comment>
<evidence type="ECO:0000313" key="6">
    <source>
        <dbReference type="Proteomes" id="UP000316473"/>
    </source>
</evidence>
<dbReference type="InterPro" id="IPR007346">
    <property type="entry name" value="Endonuclease-I"/>
</dbReference>
<dbReference type="SUPFAM" id="SSF57884">
    <property type="entry name" value="Ada DNA repair protein, N-terminal domain (N-Ada 10)"/>
    <property type="match status" value="1"/>
</dbReference>
<dbReference type="KEGG" id="nst:Nstercoris_02305"/>
<dbReference type="Pfam" id="PF04231">
    <property type="entry name" value="Endonuclease_1"/>
    <property type="match status" value="1"/>
</dbReference>
<keyword evidence="6" id="KW-1185">Reference proteome</keyword>
<dbReference type="EMBL" id="AP019756">
    <property type="protein sequence ID" value="BBL36026.1"/>
    <property type="molecule type" value="Genomic_DNA"/>
</dbReference>
<keyword evidence="4" id="KW-0732">Signal</keyword>
<feature type="chain" id="PRO_5021252198" evidence="4">
    <location>
        <begin position="22"/>
        <end position="310"/>
    </location>
</feature>